<comment type="subcellular location">
    <subcellularLocation>
        <location evidence="1">Nucleus</location>
    </subcellularLocation>
</comment>
<keyword evidence="8" id="KW-1185">Reference proteome</keyword>
<sequence length="344" mass="38585">MCALGAESRHENRKAALLFRASKDILQQKGRVGEWSEAERIPGTTEGNATYPHHQVSTPRHDTLRYRKTMGEARCAFLLIAFSAWQCDENIAREAFNLQSFLASPQPLNASTADWHLWIQEEADRRVKLFSFAVLNLQFIAFGTAPAIMADEFNLRLPCSCLEWIAPNEEKWNLDALCHVLKNPQDPSSKDTLPVPSTLANYILIHAIIQRILLAYHVIGSFKMPFMHGLWQKAPESSLDPRNPNGPVTFTSTALLGIAYVRLSFNLGSYRILRSHNRMEIANRLLRIPGLSPGPNLLPAALHATHALSIPVKLGVNFVARSHAFMWSVQHSLCGLEFAIFLSK</sequence>
<keyword evidence="4" id="KW-0863">Zinc-finger</keyword>
<evidence type="ECO:0000256" key="4">
    <source>
        <dbReference type="ARBA" id="ARBA00022771"/>
    </source>
</evidence>
<organism evidence="7 8">
    <name type="scientific">Aspergillus granulosus</name>
    <dbReference type="NCBI Taxonomy" id="176169"/>
    <lineage>
        <taxon>Eukaryota</taxon>
        <taxon>Fungi</taxon>
        <taxon>Dikarya</taxon>
        <taxon>Ascomycota</taxon>
        <taxon>Pezizomycotina</taxon>
        <taxon>Eurotiomycetes</taxon>
        <taxon>Eurotiomycetidae</taxon>
        <taxon>Eurotiales</taxon>
        <taxon>Aspergillaceae</taxon>
        <taxon>Aspergillus</taxon>
        <taxon>Aspergillus subgen. Nidulantes</taxon>
    </lineage>
</organism>
<name>A0ABR4HD87_9EURO</name>
<evidence type="ECO:0000256" key="5">
    <source>
        <dbReference type="ARBA" id="ARBA00022833"/>
    </source>
</evidence>
<evidence type="ECO:0000256" key="3">
    <source>
        <dbReference type="ARBA" id="ARBA00022737"/>
    </source>
</evidence>
<evidence type="ECO:0000313" key="8">
    <source>
        <dbReference type="Proteomes" id="UP001610334"/>
    </source>
</evidence>
<keyword evidence="5" id="KW-0862">Zinc</keyword>
<gene>
    <name evidence="7" type="ORF">BJX63DRAFT_421305</name>
</gene>
<proteinExistence type="predicted"/>
<dbReference type="PANTHER" id="PTHR40626:SF10">
    <property type="entry name" value="C2H2-TYPE DOMAIN-CONTAINING PROTEIN"/>
    <property type="match status" value="1"/>
</dbReference>
<keyword evidence="6" id="KW-0539">Nucleus</keyword>
<comment type="caution">
    <text evidence="7">The sequence shown here is derived from an EMBL/GenBank/DDBJ whole genome shotgun (WGS) entry which is preliminary data.</text>
</comment>
<evidence type="ECO:0008006" key="9">
    <source>
        <dbReference type="Google" id="ProtNLM"/>
    </source>
</evidence>
<evidence type="ECO:0000256" key="2">
    <source>
        <dbReference type="ARBA" id="ARBA00022723"/>
    </source>
</evidence>
<dbReference type="Proteomes" id="UP001610334">
    <property type="component" value="Unassembled WGS sequence"/>
</dbReference>
<dbReference type="EMBL" id="JBFXLT010000040">
    <property type="protein sequence ID" value="KAL2813444.1"/>
    <property type="molecule type" value="Genomic_DNA"/>
</dbReference>
<evidence type="ECO:0000313" key="7">
    <source>
        <dbReference type="EMBL" id="KAL2813444.1"/>
    </source>
</evidence>
<dbReference type="PANTHER" id="PTHR40626">
    <property type="entry name" value="MIP31509P"/>
    <property type="match status" value="1"/>
</dbReference>
<evidence type="ECO:0000256" key="6">
    <source>
        <dbReference type="ARBA" id="ARBA00023242"/>
    </source>
</evidence>
<accession>A0ABR4HD87</accession>
<dbReference type="InterPro" id="IPR051059">
    <property type="entry name" value="VerF-like"/>
</dbReference>
<keyword evidence="3" id="KW-0677">Repeat</keyword>
<evidence type="ECO:0000256" key="1">
    <source>
        <dbReference type="ARBA" id="ARBA00004123"/>
    </source>
</evidence>
<reference evidence="7 8" key="1">
    <citation type="submission" date="2024-07" db="EMBL/GenBank/DDBJ databases">
        <title>Section-level genome sequencing and comparative genomics of Aspergillus sections Usti and Cavernicolus.</title>
        <authorList>
            <consortium name="Lawrence Berkeley National Laboratory"/>
            <person name="Nybo J.L."/>
            <person name="Vesth T.C."/>
            <person name="Theobald S."/>
            <person name="Frisvad J.C."/>
            <person name="Larsen T.O."/>
            <person name="Kjaerboelling I."/>
            <person name="Rothschild-Mancinelli K."/>
            <person name="Lyhne E.K."/>
            <person name="Kogle M.E."/>
            <person name="Barry K."/>
            <person name="Clum A."/>
            <person name="Na H."/>
            <person name="Ledsgaard L."/>
            <person name="Lin J."/>
            <person name="Lipzen A."/>
            <person name="Kuo A."/>
            <person name="Riley R."/>
            <person name="Mondo S."/>
            <person name="Labutti K."/>
            <person name="Haridas S."/>
            <person name="Pangalinan J."/>
            <person name="Salamov A.A."/>
            <person name="Simmons B.A."/>
            <person name="Magnuson J.K."/>
            <person name="Chen J."/>
            <person name="Drula E."/>
            <person name="Henrissat B."/>
            <person name="Wiebenga A."/>
            <person name="Lubbers R.J."/>
            <person name="Gomes A.C."/>
            <person name="Makela M.R."/>
            <person name="Stajich J."/>
            <person name="Grigoriev I.V."/>
            <person name="Mortensen U.H."/>
            <person name="De Vries R.P."/>
            <person name="Baker S.E."/>
            <person name="Andersen M.R."/>
        </authorList>
    </citation>
    <scope>NUCLEOTIDE SEQUENCE [LARGE SCALE GENOMIC DNA]</scope>
    <source>
        <strain evidence="7 8">CBS 588.65</strain>
    </source>
</reference>
<protein>
    <recommendedName>
        <fullName evidence="9">Transcription factor domain-containing protein</fullName>
    </recommendedName>
</protein>
<keyword evidence="2" id="KW-0479">Metal-binding</keyword>